<comment type="caution">
    <text evidence="6">The sequence shown here is derived from an EMBL/GenBank/DDBJ whole genome shotgun (WGS) entry which is preliminary data.</text>
</comment>
<dbReference type="InterPro" id="IPR000683">
    <property type="entry name" value="Gfo/Idh/MocA-like_OxRdtase_N"/>
</dbReference>
<dbReference type="RefSeq" id="WP_183115975.1">
    <property type="nucleotide sequence ID" value="NZ_JABEQG010000020.1"/>
</dbReference>
<comment type="similarity">
    <text evidence="3">Belongs to the Gfo/Idh/MocA family.</text>
</comment>
<dbReference type="PANTHER" id="PTHR43593">
    <property type="match status" value="1"/>
</dbReference>
<dbReference type="Gene3D" id="3.40.50.720">
    <property type="entry name" value="NAD(P)-binding Rossmann-like Domain"/>
    <property type="match status" value="1"/>
</dbReference>
<keyword evidence="1 3" id="KW-0560">Oxidoreductase</keyword>
<protein>
    <recommendedName>
        <fullName evidence="3">Inositol 2-dehydrogenase</fullName>
        <ecNumber evidence="3">1.1.1.18</ecNumber>
    </recommendedName>
    <alternativeName>
        <fullName evidence="3">Myo-inositol 2-dehydrogenase</fullName>
        <shortName evidence="3">MI 2-dehydrogenase</shortName>
    </alternativeName>
</protein>
<name>A0A7W4NMB4_GLUDI</name>
<dbReference type="Proteomes" id="UP000550787">
    <property type="component" value="Unassembled WGS sequence"/>
</dbReference>
<comment type="function">
    <text evidence="3">Involved in the oxidation of myo-inositol (MI) to 2-keto-myo-inositol (2KMI or 2-inosose).</text>
</comment>
<dbReference type="Pfam" id="PF01408">
    <property type="entry name" value="GFO_IDH_MocA"/>
    <property type="match status" value="1"/>
</dbReference>
<dbReference type="PANTHER" id="PTHR43593:SF1">
    <property type="entry name" value="INOSITOL 2-DEHYDROGENASE"/>
    <property type="match status" value="1"/>
</dbReference>
<evidence type="ECO:0000259" key="5">
    <source>
        <dbReference type="Pfam" id="PF02894"/>
    </source>
</evidence>
<evidence type="ECO:0000256" key="2">
    <source>
        <dbReference type="ARBA" id="ARBA00023027"/>
    </source>
</evidence>
<gene>
    <name evidence="3" type="primary">iolG</name>
    <name evidence="6" type="ORF">HLH33_11515</name>
</gene>
<dbReference type="GO" id="GO:0000166">
    <property type="term" value="F:nucleotide binding"/>
    <property type="evidence" value="ECO:0007669"/>
    <property type="project" value="InterPro"/>
</dbReference>
<evidence type="ECO:0000256" key="3">
    <source>
        <dbReference type="HAMAP-Rule" id="MF_01671"/>
    </source>
</evidence>
<reference evidence="6 7" key="1">
    <citation type="submission" date="2020-04" db="EMBL/GenBank/DDBJ databases">
        <title>Description of novel Gluconacetobacter.</title>
        <authorList>
            <person name="Sombolestani A."/>
        </authorList>
    </citation>
    <scope>NUCLEOTIDE SEQUENCE [LARGE SCALE GENOMIC DNA]</scope>
    <source>
        <strain evidence="6 7">LMG 7603</strain>
    </source>
</reference>
<dbReference type="GO" id="GO:0019310">
    <property type="term" value="P:inositol catabolic process"/>
    <property type="evidence" value="ECO:0007669"/>
    <property type="project" value="UniProtKB-UniRule"/>
</dbReference>
<feature type="domain" description="Gfo/Idh/MocA-like oxidoreductase N-terminal" evidence="4">
    <location>
        <begin position="4"/>
        <end position="125"/>
    </location>
</feature>
<dbReference type="GO" id="GO:0050112">
    <property type="term" value="F:inositol 2-dehydrogenase (NAD+) activity"/>
    <property type="evidence" value="ECO:0007669"/>
    <property type="project" value="UniProtKB-UniRule"/>
</dbReference>
<dbReference type="AlphaFoldDB" id="A0A7W4NMB4"/>
<dbReference type="Gene3D" id="3.30.360.10">
    <property type="entry name" value="Dihydrodipicolinate Reductase, domain 2"/>
    <property type="match status" value="1"/>
</dbReference>
<dbReference type="InterPro" id="IPR023794">
    <property type="entry name" value="MI/DCI_dehydrogenase"/>
</dbReference>
<sequence length="337" mass="37076">MTLGIGVIGTGAIGQDHIRRVSRALSGGRIVALNDINADNARRAAQEWAPDAVICDTARDLVARPDVQAVMVTSWGGTHAEYVLDAIAAGKPVFCEKPLATNAADCLRIMEAEMARGRRLVQVGFNRRYDSGYLDLKAILDNGTIGDVLMVHAMHRNQRVGPNYKTEMAITDTLVHELDVHRWLLDDEYVSAQVIFPRRTSKALPHMRDPQIALLETKRGIRIDVEIFVNCQYGYDIQCAVVGELGQANLPDPPAVPVKTGETLSRHIMNDWKYRFIDAYDAEIQDFIDRASTGSPGGPDSWAGYAASVAADACVRAQESGRIEPIEMIAKPAFYSR</sequence>
<organism evidence="6 7">
    <name type="scientific">Gluconacetobacter diazotrophicus</name>
    <name type="common">Acetobacter diazotrophicus</name>
    <dbReference type="NCBI Taxonomy" id="33996"/>
    <lineage>
        <taxon>Bacteria</taxon>
        <taxon>Pseudomonadati</taxon>
        <taxon>Pseudomonadota</taxon>
        <taxon>Alphaproteobacteria</taxon>
        <taxon>Acetobacterales</taxon>
        <taxon>Acetobacteraceae</taxon>
        <taxon>Gluconacetobacter</taxon>
    </lineage>
</organism>
<dbReference type="SUPFAM" id="SSF55347">
    <property type="entry name" value="Glyceraldehyde-3-phosphate dehydrogenase-like, C-terminal domain"/>
    <property type="match status" value="1"/>
</dbReference>
<dbReference type="Pfam" id="PF02894">
    <property type="entry name" value="GFO_IDH_MocA_C"/>
    <property type="match status" value="1"/>
</dbReference>
<evidence type="ECO:0000256" key="1">
    <source>
        <dbReference type="ARBA" id="ARBA00023002"/>
    </source>
</evidence>
<dbReference type="EC" id="1.1.1.18" evidence="3"/>
<comment type="catalytic activity">
    <reaction evidence="3">
        <text>myo-inositol + NAD(+) = scyllo-inosose + NADH + H(+)</text>
        <dbReference type="Rhea" id="RHEA:16949"/>
        <dbReference type="ChEBI" id="CHEBI:15378"/>
        <dbReference type="ChEBI" id="CHEBI:17268"/>
        <dbReference type="ChEBI" id="CHEBI:17811"/>
        <dbReference type="ChEBI" id="CHEBI:57540"/>
        <dbReference type="ChEBI" id="CHEBI:57945"/>
        <dbReference type="EC" id="1.1.1.18"/>
    </reaction>
</comment>
<dbReference type="HAMAP" id="MF_01671">
    <property type="entry name" value="IolG"/>
    <property type="match status" value="1"/>
</dbReference>
<evidence type="ECO:0000313" key="6">
    <source>
        <dbReference type="EMBL" id="MBB2156930.1"/>
    </source>
</evidence>
<evidence type="ECO:0000313" key="7">
    <source>
        <dbReference type="Proteomes" id="UP000550787"/>
    </source>
</evidence>
<dbReference type="EMBL" id="JABEQG010000020">
    <property type="protein sequence ID" value="MBB2156930.1"/>
    <property type="molecule type" value="Genomic_DNA"/>
</dbReference>
<dbReference type="InterPro" id="IPR050424">
    <property type="entry name" value="Gfo-Idh-MocA_inositol_DH"/>
</dbReference>
<dbReference type="InterPro" id="IPR004104">
    <property type="entry name" value="Gfo/Idh/MocA-like_OxRdtase_C"/>
</dbReference>
<feature type="domain" description="Gfo/Idh/MocA-like oxidoreductase C-terminal" evidence="5">
    <location>
        <begin position="137"/>
        <end position="327"/>
    </location>
</feature>
<proteinExistence type="inferred from homology"/>
<dbReference type="InterPro" id="IPR036291">
    <property type="entry name" value="NAD(P)-bd_dom_sf"/>
</dbReference>
<accession>A0A7W4NMB4</accession>
<keyword evidence="2 3" id="KW-0520">NAD</keyword>
<evidence type="ECO:0000259" key="4">
    <source>
        <dbReference type="Pfam" id="PF01408"/>
    </source>
</evidence>
<dbReference type="SUPFAM" id="SSF51735">
    <property type="entry name" value="NAD(P)-binding Rossmann-fold domains"/>
    <property type="match status" value="1"/>
</dbReference>
<comment type="subunit">
    <text evidence="3">Homotetramer.</text>
</comment>